<dbReference type="Pfam" id="PF18912">
    <property type="entry name" value="DZR_2"/>
    <property type="match status" value="1"/>
</dbReference>
<evidence type="ECO:0000313" key="4">
    <source>
        <dbReference type="Proteomes" id="UP001147653"/>
    </source>
</evidence>
<keyword evidence="4" id="KW-1185">Reference proteome</keyword>
<dbReference type="EMBL" id="JAPDDP010000121">
    <property type="protein sequence ID" value="MDA0185543.1"/>
    <property type="molecule type" value="Genomic_DNA"/>
</dbReference>
<dbReference type="InterPro" id="IPR051910">
    <property type="entry name" value="ComF/GntX_DNA_util-trans"/>
</dbReference>
<dbReference type="InterPro" id="IPR000836">
    <property type="entry name" value="PRTase_dom"/>
</dbReference>
<dbReference type="CDD" id="cd06223">
    <property type="entry name" value="PRTases_typeI"/>
    <property type="match status" value="1"/>
</dbReference>
<dbReference type="Proteomes" id="UP001147653">
    <property type="component" value="Unassembled WGS sequence"/>
</dbReference>
<dbReference type="InterPro" id="IPR044005">
    <property type="entry name" value="DZR_2"/>
</dbReference>
<accession>A0A9X3NFD4</accession>
<feature type="domain" description="Double zinc ribbon" evidence="2">
    <location>
        <begin position="8"/>
        <end position="60"/>
    </location>
</feature>
<evidence type="ECO:0000313" key="3">
    <source>
        <dbReference type="EMBL" id="MDA0185543.1"/>
    </source>
</evidence>
<dbReference type="RefSeq" id="WP_270030050.1">
    <property type="nucleotide sequence ID" value="NZ_JAPDDP010000121.1"/>
</dbReference>
<dbReference type="AlphaFoldDB" id="A0A9X3NFD4"/>
<name>A0A9X3NFD4_9ACTN</name>
<dbReference type="PANTHER" id="PTHR47505">
    <property type="entry name" value="DNA UTILIZATION PROTEIN YHGH"/>
    <property type="match status" value="1"/>
</dbReference>
<reference evidence="3" key="1">
    <citation type="submission" date="2022-10" db="EMBL/GenBank/DDBJ databases">
        <title>The WGS of Solirubrobacter phytolaccae KCTC 29190.</title>
        <authorList>
            <person name="Jiang Z."/>
        </authorList>
    </citation>
    <scope>NUCLEOTIDE SEQUENCE</scope>
    <source>
        <strain evidence="3">KCTC 29190</strain>
    </source>
</reference>
<protein>
    <submittedName>
        <fullName evidence="3">Double zinc ribbon domain-containing protein</fullName>
    </submittedName>
</protein>
<comment type="caution">
    <text evidence="3">The sequence shown here is derived from an EMBL/GenBank/DDBJ whole genome shotgun (WGS) entry which is preliminary data.</text>
</comment>
<sequence length="225" mass="23798">MRALAELIAAVAPPACPACRRALTRVDERLCRACTMALPWLRPGCPRCGLPHHRGDGCPAAAAAFSRAWAPLAYEGVARRLVAALKFRAALPVADVMAAHMAAHLPAALRDPAAALVPVPAQRARRRARGFDPAGVLTAALARRLDRPVAACLVREDRAARQVGTGRVGRREEGRLSVRVRGSPPSLVLLVDDVHTTGATLDACARALVAADVRVLAVVSYARTL</sequence>
<gene>
    <name evidence="3" type="ORF">OJ997_34885</name>
</gene>
<proteinExistence type="inferred from homology"/>
<comment type="similarity">
    <text evidence="1">Belongs to the ComF/GntX family.</text>
</comment>
<organism evidence="3 4">
    <name type="scientific">Solirubrobacter phytolaccae</name>
    <dbReference type="NCBI Taxonomy" id="1404360"/>
    <lineage>
        <taxon>Bacteria</taxon>
        <taxon>Bacillati</taxon>
        <taxon>Actinomycetota</taxon>
        <taxon>Thermoleophilia</taxon>
        <taxon>Solirubrobacterales</taxon>
        <taxon>Solirubrobacteraceae</taxon>
        <taxon>Solirubrobacter</taxon>
    </lineage>
</organism>
<evidence type="ECO:0000259" key="2">
    <source>
        <dbReference type="Pfam" id="PF18912"/>
    </source>
</evidence>
<evidence type="ECO:0000256" key="1">
    <source>
        <dbReference type="ARBA" id="ARBA00008007"/>
    </source>
</evidence>
<dbReference type="SUPFAM" id="SSF53271">
    <property type="entry name" value="PRTase-like"/>
    <property type="match status" value="1"/>
</dbReference>
<dbReference type="PANTHER" id="PTHR47505:SF1">
    <property type="entry name" value="DNA UTILIZATION PROTEIN YHGH"/>
    <property type="match status" value="1"/>
</dbReference>
<dbReference type="InterPro" id="IPR029057">
    <property type="entry name" value="PRTase-like"/>
</dbReference>
<dbReference type="Gene3D" id="3.40.50.2020">
    <property type="match status" value="1"/>
</dbReference>